<keyword evidence="5 8" id="KW-0822">Tryptophan biosynthesis</keyword>
<dbReference type="PANTHER" id="PTHR22854">
    <property type="entry name" value="TRYPTOPHAN BIOSYNTHESIS PROTEIN"/>
    <property type="match status" value="1"/>
</dbReference>
<dbReference type="Pfam" id="PF00218">
    <property type="entry name" value="IGPS"/>
    <property type="match status" value="1"/>
</dbReference>
<dbReference type="CDD" id="cd00331">
    <property type="entry name" value="IGPS"/>
    <property type="match status" value="1"/>
</dbReference>
<dbReference type="InterPro" id="IPR011060">
    <property type="entry name" value="RibuloseP-bd_barrel"/>
</dbReference>
<comment type="catalytic activity">
    <reaction evidence="1 8">
        <text>1-(2-carboxyphenylamino)-1-deoxy-D-ribulose 5-phosphate + H(+) = (1S,2R)-1-C-(indol-3-yl)glycerol 3-phosphate + CO2 + H2O</text>
        <dbReference type="Rhea" id="RHEA:23476"/>
        <dbReference type="ChEBI" id="CHEBI:15377"/>
        <dbReference type="ChEBI" id="CHEBI:15378"/>
        <dbReference type="ChEBI" id="CHEBI:16526"/>
        <dbReference type="ChEBI" id="CHEBI:58613"/>
        <dbReference type="ChEBI" id="CHEBI:58866"/>
        <dbReference type="EC" id="4.1.1.48"/>
    </reaction>
</comment>
<dbReference type="GO" id="GO:0004425">
    <property type="term" value="F:indole-3-glycerol-phosphate synthase activity"/>
    <property type="evidence" value="ECO:0007669"/>
    <property type="project" value="UniProtKB-UniRule"/>
</dbReference>
<keyword evidence="6 8" id="KW-0057">Aromatic amino acid biosynthesis</keyword>
<dbReference type="InterPro" id="IPR045186">
    <property type="entry name" value="Indole-3-glycerol_P_synth"/>
</dbReference>
<gene>
    <name evidence="8 10" type="primary">trpC</name>
    <name evidence="10" type="ordered locus">PERMA_0936</name>
</gene>
<dbReference type="GO" id="GO:0004640">
    <property type="term" value="F:phosphoribosylanthranilate isomerase activity"/>
    <property type="evidence" value="ECO:0007669"/>
    <property type="project" value="TreeGrafter"/>
</dbReference>
<comment type="pathway">
    <text evidence="2 8">Amino-acid biosynthesis; L-tryptophan biosynthesis; L-tryptophan from chorismate: step 4/5.</text>
</comment>
<keyword evidence="4 8" id="KW-0210">Decarboxylase</keyword>
<dbReference type="GO" id="GO:0000162">
    <property type="term" value="P:L-tryptophan biosynthetic process"/>
    <property type="evidence" value="ECO:0007669"/>
    <property type="project" value="UniProtKB-UniRule"/>
</dbReference>
<dbReference type="UniPathway" id="UPA00035">
    <property type="reaction ID" value="UER00043"/>
</dbReference>
<keyword evidence="7 8" id="KW-0456">Lyase</keyword>
<dbReference type="KEGG" id="pmx:PERMA_0936"/>
<name>C0QPX6_PERMH</name>
<evidence type="ECO:0000313" key="10">
    <source>
        <dbReference type="EMBL" id="ACO04707.1"/>
    </source>
</evidence>
<dbReference type="EC" id="4.1.1.48" evidence="8"/>
<dbReference type="RefSeq" id="WP_012676943.1">
    <property type="nucleotide sequence ID" value="NC_012440.1"/>
</dbReference>
<dbReference type="NCBIfam" id="NF001377">
    <property type="entry name" value="PRK00278.2-4"/>
    <property type="match status" value="1"/>
</dbReference>
<feature type="domain" description="Indole-3-glycerol phosphate synthase" evidence="9">
    <location>
        <begin position="4"/>
        <end position="258"/>
    </location>
</feature>
<dbReference type="EMBL" id="CP001230">
    <property type="protein sequence ID" value="ACO04707.1"/>
    <property type="molecule type" value="Genomic_DNA"/>
</dbReference>
<evidence type="ECO:0000256" key="7">
    <source>
        <dbReference type="ARBA" id="ARBA00023239"/>
    </source>
</evidence>
<accession>C0QPX6</accession>
<evidence type="ECO:0000256" key="6">
    <source>
        <dbReference type="ARBA" id="ARBA00023141"/>
    </source>
</evidence>
<dbReference type="HOGENOM" id="CLU_034247_2_0_0"/>
<evidence type="ECO:0000259" key="9">
    <source>
        <dbReference type="Pfam" id="PF00218"/>
    </source>
</evidence>
<dbReference type="HAMAP" id="MF_00134_B">
    <property type="entry name" value="IGPS_B"/>
    <property type="match status" value="1"/>
</dbReference>
<dbReference type="AlphaFoldDB" id="C0QPX6"/>
<evidence type="ECO:0000256" key="4">
    <source>
        <dbReference type="ARBA" id="ARBA00022793"/>
    </source>
</evidence>
<dbReference type="HAMAP" id="MF_00134_A">
    <property type="entry name" value="IGPS_A"/>
    <property type="match status" value="1"/>
</dbReference>
<sequence length="263" mass="29767">MDILDRIILTKKRELENYSKEYLDLIDIKISKRKHPVIDFRSAFKKGRINIIAEVKKASPSKGVIREDFDPVKIAKIYEENGAAAISVLTDKEYFKGDIQYIEQIKESGINIPVLRKDFIIDKRQIDEAFAFGSDTFLLIARVLENEELEDLINYGRSFGMEPLIEVHTKEECEKAVSSGGKIIGINNRDLKTFKVDINLSKELAPYLKELGADIVIAESGISTHDQIVELLGYGVDGFLIGESLMREEDIGKKLRKLLGDTT</sequence>
<keyword evidence="11" id="KW-1185">Reference proteome</keyword>
<dbReference type="PANTHER" id="PTHR22854:SF2">
    <property type="entry name" value="INDOLE-3-GLYCEROL-PHOSPHATE SYNTHASE"/>
    <property type="match status" value="1"/>
</dbReference>
<reference evidence="10 11" key="1">
    <citation type="journal article" date="2009" name="J. Bacteriol.">
        <title>Complete and draft genome sequences of six members of the Aquificales.</title>
        <authorList>
            <person name="Reysenbach A.L."/>
            <person name="Hamamura N."/>
            <person name="Podar M."/>
            <person name="Griffiths E."/>
            <person name="Ferreira S."/>
            <person name="Hochstein R."/>
            <person name="Heidelberg J."/>
            <person name="Johnson J."/>
            <person name="Mead D."/>
            <person name="Pohorille A."/>
            <person name="Sarmiento M."/>
            <person name="Schweighofer K."/>
            <person name="Seshadri R."/>
            <person name="Voytek M.A."/>
        </authorList>
    </citation>
    <scope>NUCLEOTIDE SEQUENCE [LARGE SCALE GENOMIC DNA]</scope>
    <source>
        <strain evidence="11">DSM 14350 / EX-H1</strain>
    </source>
</reference>
<evidence type="ECO:0000313" key="11">
    <source>
        <dbReference type="Proteomes" id="UP000001366"/>
    </source>
</evidence>
<dbReference type="OrthoDB" id="9804217at2"/>
<dbReference type="FunFam" id="3.20.20.70:FF:000024">
    <property type="entry name" value="Indole-3-glycerol phosphate synthase"/>
    <property type="match status" value="1"/>
</dbReference>
<evidence type="ECO:0000256" key="2">
    <source>
        <dbReference type="ARBA" id="ARBA00004696"/>
    </source>
</evidence>
<dbReference type="Proteomes" id="UP000001366">
    <property type="component" value="Chromosome"/>
</dbReference>
<dbReference type="PROSITE" id="PS00614">
    <property type="entry name" value="IGPS"/>
    <property type="match status" value="1"/>
</dbReference>
<evidence type="ECO:0000256" key="8">
    <source>
        <dbReference type="HAMAP-Rule" id="MF_00134"/>
    </source>
</evidence>
<dbReference type="STRING" id="123214.PERMA_0936"/>
<comment type="similarity">
    <text evidence="8">Belongs to the TrpC family.</text>
</comment>
<dbReference type="Gene3D" id="3.20.20.70">
    <property type="entry name" value="Aldolase class I"/>
    <property type="match status" value="1"/>
</dbReference>
<evidence type="ECO:0000256" key="5">
    <source>
        <dbReference type="ARBA" id="ARBA00022822"/>
    </source>
</evidence>
<organism evidence="10 11">
    <name type="scientific">Persephonella marina (strain DSM 14350 / EX-H1)</name>
    <dbReference type="NCBI Taxonomy" id="123214"/>
    <lineage>
        <taxon>Bacteria</taxon>
        <taxon>Pseudomonadati</taxon>
        <taxon>Aquificota</taxon>
        <taxon>Aquificia</taxon>
        <taxon>Aquificales</taxon>
        <taxon>Hydrogenothermaceae</taxon>
        <taxon>Persephonella</taxon>
    </lineage>
</organism>
<dbReference type="InterPro" id="IPR013798">
    <property type="entry name" value="Indole-3-glycerol_P_synth_dom"/>
</dbReference>
<dbReference type="eggNOG" id="COG0134">
    <property type="taxonomic scope" value="Bacteria"/>
</dbReference>
<proteinExistence type="inferred from homology"/>
<keyword evidence="3 8" id="KW-0028">Amino-acid biosynthesis</keyword>
<dbReference type="PaxDb" id="123214-PERMA_0936"/>
<dbReference type="SUPFAM" id="SSF51366">
    <property type="entry name" value="Ribulose-phoshate binding barrel"/>
    <property type="match status" value="1"/>
</dbReference>
<dbReference type="InterPro" id="IPR013785">
    <property type="entry name" value="Aldolase_TIM"/>
</dbReference>
<protein>
    <recommendedName>
        <fullName evidence="8">Indole-3-glycerol phosphate synthase</fullName>
        <shortName evidence="8">IGPS</shortName>
        <ecNumber evidence="8">4.1.1.48</ecNumber>
    </recommendedName>
</protein>
<evidence type="ECO:0000256" key="3">
    <source>
        <dbReference type="ARBA" id="ARBA00022605"/>
    </source>
</evidence>
<dbReference type="InterPro" id="IPR001468">
    <property type="entry name" value="Indole-3-GlycerolPSynthase_CS"/>
</dbReference>
<evidence type="ECO:0000256" key="1">
    <source>
        <dbReference type="ARBA" id="ARBA00001633"/>
    </source>
</evidence>